<sequence>MRKVQIRKFMLIDSAYKSKILKGKKTTTIRFGKYEAKPGNEIYIVVRPSDTAIAKAKIKGITRKKVGELTNEDAKKDGFSDVRELMRALNKIYGELHKDDEVSIIEFELIKPLEGIPLKLLKGLNYKEPDEVAKLYVESGVSASRDVDLIVKHIYENGLKSALKRYGPMRVKKAVLDAYHKLYAEGII</sequence>
<evidence type="ECO:0000259" key="1">
    <source>
        <dbReference type="SMART" id="SM01022"/>
    </source>
</evidence>
<dbReference type="CDD" id="cd06552">
    <property type="entry name" value="ASCH_yqfb_like"/>
    <property type="match status" value="1"/>
</dbReference>
<dbReference type="eggNOG" id="arCOG00398">
    <property type="taxonomic scope" value="Archaea"/>
</dbReference>
<dbReference type="InterPro" id="IPR007374">
    <property type="entry name" value="ASCH_domain"/>
</dbReference>
<feature type="domain" description="ASCH" evidence="1">
    <location>
        <begin position="10"/>
        <end position="111"/>
    </location>
</feature>
<accession>A0A075LSV8</accession>
<reference evidence="3" key="1">
    <citation type="submission" date="2013-06" db="EMBL/GenBank/DDBJ databases">
        <title>Complete Genome Sequence of Hyperthermophilic Palaeococcus pacificus DY20341T, Isolated from a Deep-Sea Hydrothermal Sediments.</title>
        <authorList>
            <person name="Zeng X."/>
            <person name="Shao Z."/>
        </authorList>
    </citation>
    <scope>NUCLEOTIDE SEQUENCE [LARGE SCALE GENOMIC DNA]</scope>
    <source>
        <strain evidence="3">DY20341</strain>
    </source>
</reference>
<dbReference type="EMBL" id="CP006019">
    <property type="protein sequence ID" value="AIF69047.1"/>
    <property type="molecule type" value="Genomic_DNA"/>
</dbReference>
<evidence type="ECO:0000313" key="2">
    <source>
        <dbReference type="EMBL" id="AIF69047.1"/>
    </source>
</evidence>
<dbReference type="KEGG" id="ppac:PAP_03135"/>
<dbReference type="SMART" id="SM01022">
    <property type="entry name" value="ASCH"/>
    <property type="match status" value="1"/>
</dbReference>
<dbReference type="GeneID" id="24841754"/>
<dbReference type="STRING" id="1343739.PAP_03135"/>
<dbReference type="Gene3D" id="2.30.130.30">
    <property type="entry name" value="Hypothetical protein"/>
    <property type="match status" value="1"/>
</dbReference>
<dbReference type="OrthoDB" id="31314at2157"/>
<reference evidence="2 3" key="2">
    <citation type="journal article" date="2015" name="Genome Announc.">
        <title>Complete Genome Sequence of Hyperthermophilic Piezophilic Archaeon Palaeococcus pacificus DY20341T, Isolated from Deep-Sea Hydrothermal Sediments.</title>
        <authorList>
            <person name="Zeng X."/>
            <person name="Jebbar M."/>
            <person name="Shao Z."/>
        </authorList>
    </citation>
    <scope>NUCLEOTIDE SEQUENCE [LARGE SCALE GENOMIC DNA]</scope>
    <source>
        <strain evidence="2 3">DY20341</strain>
    </source>
</reference>
<protein>
    <submittedName>
        <fullName evidence="2">Hydrothetical protein</fullName>
    </submittedName>
</protein>
<dbReference type="InterPro" id="IPR015947">
    <property type="entry name" value="PUA-like_sf"/>
</dbReference>
<dbReference type="HOGENOM" id="CLU_117042_0_0_2"/>
<dbReference type="RefSeq" id="WP_048164644.1">
    <property type="nucleotide sequence ID" value="NZ_CP006019.1"/>
</dbReference>
<dbReference type="Pfam" id="PF04266">
    <property type="entry name" value="ASCH"/>
    <property type="match status" value="1"/>
</dbReference>
<evidence type="ECO:0000313" key="3">
    <source>
        <dbReference type="Proteomes" id="UP000027981"/>
    </source>
</evidence>
<dbReference type="PANTHER" id="PTHR42250">
    <property type="entry name" value="ASCH DOMAIN-CONTAINING PROTEIN"/>
    <property type="match status" value="1"/>
</dbReference>
<organism evidence="2 3">
    <name type="scientific">Palaeococcus pacificus DY20341</name>
    <dbReference type="NCBI Taxonomy" id="1343739"/>
    <lineage>
        <taxon>Archaea</taxon>
        <taxon>Methanobacteriati</taxon>
        <taxon>Methanobacteriota</taxon>
        <taxon>Thermococci</taxon>
        <taxon>Thermococcales</taxon>
        <taxon>Thermococcaceae</taxon>
        <taxon>Palaeococcus</taxon>
    </lineage>
</organism>
<dbReference type="PANTHER" id="PTHR42250:SF1">
    <property type="entry name" value="ASCH DOMAIN-CONTAINING PROTEIN"/>
    <property type="match status" value="1"/>
</dbReference>
<keyword evidence="3" id="KW-1185">Reference proteome</keyword>
<dbReference type="Proteomes" id="UP000027981">
    <property type="component" value="Chromosome"/>
</dbReference>
<proteinExistence type="predicted"/>
<dbReference type="AlphaFoldDB" id="A0A075LSV8"/>
<dbReference type="SUPFAM" id="SSF88697">
    <property type="entry name" value="PUA domain-like"/>
    <property type="match status" value="1"/>
</dbReference>
<name>A0A075LSV8_9EURY</name>
<gene>
    <name evidence="2" type="ORF">PAP_03135</name>
</gene>